<evidence type="ECO:0000313" key="5">
    <source>
        <dbReference type="EMBL" id="AKD57705.1"/>
    </source>
</evidence>
<reference evidence="5 6" key="1">
    <citation type="journal article" date="2014" name="Curr. Microbiol.">
        <title>Spirosoma radiotolerans sp. nov., a gamma-radiation-resistant bacterium isolated from gamma ray-irradiated soil.</title>
        <authorList>
            <person name="Lee J.J."/>
            <person name="Srinivasan S."/>
            <person name="Lim S."/>
            <person name="Joe M."/>
            <person name="Im S."/>
            <person name="Bae S.I."/>
            <person name="Park K.R."/>
            <person name="Han J.H."/>
            <person name="Park S.H."/>
            <person name="Joo B.M."/>
            <person name="Park S.J."/>
            <person name="Kim M.K."/>
        </authorList>
    </citation>
    <scope>NUCLEOTIDE SEQUENCE [LARGE SCALE GENOMIC DNA]</scope>
    <source>
        <strain evidence="5 6">DG5A</strain>
    </source>
</reference>
<feature type="signal peptide" evidence="2">
    <location>
        <begin position="1"/>
        <end position="20"/>
    </location>
</feature>
<comment type="similarity">
    <text evidence="1">Belongs to the peptidase M16 family.</text>
</comment>
<dbReference type="Pfam" id="PF05193">
    <property type="entry name" value="Peptidase_M16_C"/>
    <property type="match status" value="1"/>
</dbReference>
<dbReference type="AlphaFoldDB" id="A0A0E3ZYG5"/>
<dbReference type="HOGENOM" id="CLU_009902_1_0_10"/>
<dbReference type="InterPro" id="IPR050361">
    <property type="entry name" value="MPP/UQCRC_Complex"/>
</dbReference>
<dbReference type="PANTHER" id="PTHR11851">
    <property type="entry name" value="METALLOPROTEASE"/>
    <property type="match status" value="1"/>
</dbReference>
<dbReference type="Gene3D" id="3.30.830.10">
    <property type="entry name" value="Metalloenzyme, LuxS/M16 peptidase-like"/>
    <property type="match status" value="2"/>
</dbReference>
<evidence type="ECO:0000256" key="2">
    <source>
        <dbReference type="SAM" id="SignalP"/>
    </source>
</evidence>
<feature type="chain" id="PRO_5002417113" evidence="2">
    <location>
        <begin position="21"/>
        <end position="447"/>
    </location>
</feature>
<organism evidence="5 6">
    <name type="scientific">Spirosoma radiotolerans</name>
    <dbReference type="NCBI Taxonomy" id="1379870"/>
    <lineage>
        <taxon>Bacteria</taxon>
        <taxon>Pseudomonadati</taxon>
        <taxon>Bacteroidota</taxon>
        <taxon>Cytophagia</taxon>
        <taxon>Cytophagales</taxon>
        <taxon>Cytophagaceae</taxon>
        <taxon>Spirosoma</taxon>
    </lineage>
</organism>
<dbReference type="STRING" id="1379870.SD10_25240"/>
<name>A0A0E3ZYG5_9BACT</name>
<dbReference type="Pfam" id="PF00675">
    <property type="entry name" value="Peptidase_M16"/>
    <property type="match status" value="1"/>
</dbReference>
<keyword evidence="2" id="KW-0732">Signal</keyword>
<dbReference type="PANTHER" id="PTHR11851:SF49">
    <property type="entry name" value="MITOCHONDRIAL-PROCESSING PEPTIDASE SUBUNIT ALPHA"/>
    <property type="match status" value="1"/>
</dbReference>
<evidence type="ECO:0000313" key="6">
    <source>
        <dbReference type="Proteomes" id="UP000033054"/>
    </source>
</evidence>
<dbReference type="SUPFAM" id="SSF63411">
    <property type="entry name" value="LuxS/MPP-like metallohydrolase"/>
    <property type="match status" value="2"/>
</dbReference>
<dbReference type="OrthoDB" id="9811314at2"/>
<evidence type="ECO:0000259" key="4">
    <source>
        <dbReference type="Pfam" id="PF05193"/>
    </source>
</evidence>
<dbReference type="Proteomes" id="UP000033054">
    <property type="component" value="Chromosome"/>
</dbReference>
<accession>A0A0E3ZYG5</accession>
<feature type="domain" description="Peptidase M16 C-terminal" evidence="4">
    <location>
        <begin position="193"/>
        <end position="370"/>
    </location>
</feature>
<dbReference type="InterPro" id="IPR011765">
    <property type="entry name" value="Pept_M16_N"/>
</dbReference>
<sequence>MNKRIGLFAVLALTAGVVLAQNKPKAEDVQTFTLKNGMKFMVLEDHSIPNANFYSFWKVGSRNEVHGITGLSHFFEHMMFNGAKKYGPKQFDRVMEANGGSNNAYTTQNTTVYTDWFQSGALETIFDLEADRIRDLAIDPKMVESERGVVLSERSTGLENSNYRVISELVQATAFVEHPYMFPVIGFESDIKKWTQADLEKYFKTYYSPNNAVAVVVGDVTAAQVKKLAEQYIEPIPAQKLPDSLRTVEPPQNGERRVTTYKDVATPNILLAYHTPATRHPDYYALDLLSGVLSSGNSSRLVKSLVLDSTIASRAFTSFGESFDPSLFSIYAIAGSGTTAEHLERSVLYQIDRVIDEGITDVELQKLKNQKLMEFYRTMESINGKANSLGTYELFFGDYKKLYEAPALYEKVTKEDVQRVAKTYLTSRNRTVGYLLPEPKTNPVKNN</sequence>
<dbReference type="RefSeq" id="WP_046577802.1">
    <property type="nucleotide sequence ID" value="NZ_CP010429.1"/>
</dbReference>
<protein>
    <submittedName>
        <fullName evidence="5">Peptidase M16</fullName>
    </submittedName>
</protein>
<proteinExistence type="inferred from homology"/>
<keyword evidence="6" id="KW-1185">Reference proteome</keyword>
<dbReference type="KEGG" id="srd:SD10_25240"/>
<gene>
    <name evidence="5" type="ORF">SD10_25240</name>
</gene>
<evidence type="ECO:0000259" key="3">
    <source>
        <dbReference type="Pfam" id="PF00675"/>
    </source>
</evidence>
<dbReference type="InterPro" id="IPR011249">
    <property type="entry name" value="Metalloenz_LuxS/M16"/>
</dbReference>
<evidence type="ECO:0000256" key="1">
    <source>
        <dbReference type="ARBA" id="ARBA00007261"/>
    </source>
</evidence>
<dbReference type="GO" id="GO:0046872">
    <property type="term" value="F:metal ion binding"/>
    <property type="evidence" value="ECO:0007669"/>
    <property type="project" value="InterPro"/>
</dbReference>
<dbReference type="PATRIC" id="fig|1379870.5.peg.5462"/>
<dbReference type="InterPro" id="IPR007863">
    <property type="entry name" value="Peptidase_M16_C"/>
</dbReference>
<dbReference type="EMBL" id="CP010429">
    <property type="protein sequence ID" value="AKD57705.1"/>
    <property type="molecule type" value="Genomic_DNA"/>
</dbReference>
<feature type="domain" description="Peptidase M16 N-terminal" evidence="3">
    <location>
        <begin position="58"/>
        <end position="180"/>
    </location>
</feature>